<dbReference type="Proteomes" id="UP001286313">
    <property type="component" value="Unassembled WGS sequence"/>
</dbReference>
<dbReference type="AlphaFoldDB" id="A0AAE1FBE6"/>
<gene>
    <name evidence="2" type="ORF">Pcinc_024367</name>
</gene>
<comment type="caution">
    <text evidence="2">The sequence shown here is derived from an EMBL/GenBank/DDBJ whole genome shotgun (WGS) entry which is preliminary data.</text>
</comment>
<feature type="compositionally biased region" description="Polar residues" evidence="1">
    <location>
        <begin position="160"/>
        <end position="178"/>
    </location>
</feature>
<evidence type="ECO:0000313" key="2">
    <source>
        <dbReference type="EMBL" id="KAK3870409.1"/>
    </source>
</evidence>
<feature type="region of interest" description="Disordered" evidence="1">
    <location>
        <begin position="160"/>
        <end position="191"/>
    </location>
</feature>
<name>A0AAE1FBE6_PETCI</name>
<protein>
    <submittedName>
        <fullName evidence="2">Uncharacterized protein</fullName>
    </submittedName>
</protein>
<organism evidence="2 3">
    <name type="scientific">Petrolisthes cinctipes</name>
    <name type="common">Flat porcelain crab</name>
    <dbReference type="NCBI Taxonomy" id="88211"/>
    <lineage>
        <taxon>Eukaryota</taxon>
        <taxon>Metazoa</taxon>
        <taxon>Ecdysozoa</taxon>
        <taxon>Arthropoda</taxon>
        <taxon>Crustacea</taxon>
        <taxon>Multicrustacea</taxon>
        <taxon>Malacostraca</taxon>
        <taxon>Eumalacostraca</taxon>
        <taxon>Eucarida</taxon>
        <taxon>Decapoda</taxon>
        <taxon>Pleocyemata</taxon>
        <taxon>Anomura</taxon>
        <taxon>Galatheoidea</taxon>
        <taxon>Porcellanidae</taxon>
        <taxon>Petrolisthes</taxon>
    </lineage>
</organism>
<proteinExistence type="predicted"/>
<evidence type="ECO:0000313" key="3">
    <source>
        <dbReference type="Proteomes" id="UP001286313"/>
    </source>
</evidence>
<dbReference type="SUPFAM" id="SSF53098">
    <property type="entry name" value="Ribonuclease H-like"/>
    <property type="match status" value="1"/>
</dbReference>
<accession>A0AAE1FBE6</accession>
<keyword evidence="3" id="KW-1185">Reference proteome</keyword>
<dbReference type="InterPro" id="IPR012337">
    <property type="entry name" value="RNaseH-like_sf"/>
</dbReference>
<dbReference type="EMBL" id="JAWQEG010002673">
    <property type="protein sequence ID" value="KAK3870409.1"/>
    <property type="molecule type" value="Genomic_DNA"/>
</dbReference>
<reference evidence="2" key="1">
    <citation type="submission" date="2023-10" db="EMBL/GenBank/DDBJ databases">
        <title>Genome assemblies of two species of porcelain crab, Petrolisthes cinctipes and Petrolisthes manimaculis (Anomura: Porcellanidae).</title>
        <authorList>
            <person name="Angst P."/>
        </authorList>
    </citation>
    <scope>NUCLEOTIDE SEQUENCE</scope>
    <source>
        <strain evidence="2">PB745_01</strain>
        <tissue evidence="2">Gill</tissue>
    </source>
</reference>
<sequence>MFWKQRKNGIKLPHSLGFTGENDQICFRVPEEKLHSLDGAPTLRAYDQYILRDMLEICKPFEDATDCAQRQNSVSSSLVILCVCGLNFHLDQMQTKYNRALVFGLKKSVQKRLQLYEDRKAYQLATVLDPRFKMDCCSDEGKKANLKSSSTTTAQFMAKEATSTNSMDTGTEPPQENAGSSSSGNSEPKGKKLFSFMASSVQQSTDKTQVQEAINGEIQRYPNQPCISDETDVFLLEGAHGHISNSILAKLPQIPNSSCFFCTCRKDLQHRRQSLPPRQMSAYRQEF</sequence>
<evidence type="ECO:0000256" key="1">
    <source>
        <dbReference type="SAM" id="MobiDB-lite"/>
    </source>
</evidence>